<dbReference type="InterPro" id="IPR006139">
    <property type="entry name" value="D-isomer_2_OHA_DH_cat_dom"/>
</dbReference>
<organism evidence="7 8">
    <name type="scientific">Faecalicatena contorta</name>
    <dbReference type="NCBI Taxonomy" id="39482"/>
    <lineage>
        <taxon>Bacteria</taxon>
        <taxon>Bacillati</taxon>
        <taxon>Bacillota</taxon>
        <taxon>Clostridia</taxon>
        <taxon>Lachnospirales</taxon>
        <taxon>Lachnospiraceae</taxon>
        <taxon>Faecalicatena</taxon>
    </lineage>
</organism>
<evidence type="ECO:0000256" key="4">
    <source>
        <dbReference type="RuleBase" id="RU003719"/>
    </source>
</evidence>
<evidence type="ECO:0000259" key="6">
    <source>
        <dbReference type="Pfam" id="PF02826"/>
    </source>
</evidence>
<dbReference type="SUPFAM" id="SSF52283">
    <property type="entry name" value="Formate/glycerate dehydrogenase catalytic domain-like"/>
    <property type="match status" value="1"/>
</dbReference>
<dbReference type="GO" id="GO:0051287">
    <property type="term" value="F:NAD binding"/>
    <property type="evidence" value="ECO:0007669"/>
    <property type="project" value="InterPro"/>
</dbReference>
<comment type="similarity">
    <text evidence="1 4">Belongs to the D-isomer specific 2-hydroxyacid dehydrogenase family.</text>
</comment>
<accession>A0A316A1Q5</accession>
<keyword evidence="8" id="KW-1185">Reference proteome</keyword>
<dbReference type="GO" id="GO:0016616">
    <property type="term" value="F:oxidoreductase activity, acting on the CH-OH group of donors, NAD or NADP as acceptor"/>
    <property type="evidence" value="ECO:0007669"/>
    <property type="project" value="InterPro"/>
</dbReference>
<dbReference type="PANTHER" id="PTHR43761">
    <property type="entry name" value="D-ISOMER SPECIFIC 2-HYDROXYACID DEHYDROGENASE FAMILY PROTEIN (AFU_ORTHOLOGUE AFUA_1G13630)"/>
    <property type="match status" value="1"/>
</dbReference>
<gene>
    <name evidence="7" type="ORF">SAMN05216529_102262</name>
</gene>
<dbReference type="Pfam" id="PF00389">
    <property type="entry name" value="2-Hacid_dh"/>
    <property type="match status" value="1"/>
</dbReference>
<keyword evidence="3" id="KW-0520">NAD</keyword>
<dbReference type="SUPFAM" id="SSF51735">
    <property type="entry name" value="NAD(P)-binding Rossmann-fold domains"/>
    <property type="match status" value="1"/>
</dbReference>
<dbReference type="AlphaFoldDB" id="A0A316A1Q5"/>
<feature type="domain" description="D-isomer specific 2-hydroxyacid dehydrogenase catalytic" evidence="5">
    <location>
        <begin position="9"/>
        <end position="301"/>
    </location>
</feature>
<name>A0A316A1Q5_9FIRM</name>
<evidence type="ECO:0000313" key="7">
    <source>
        <dbReference type="EMBL" id="SUQ13045.1"/>
    </source>
</evidence>
<proteinExistence type="inferred from homology"/>
<evidence type="ECO:0000259" key="5">
    <source>
        <dbReference type="Pfam" id="PF00389"/>
    </source>
</evidence>
<evidence type="ECO:0000256" key="2">
    <source>
        <dbReference type="ARBA" id="ARBA00023002"/>
    </source>
</evidence>
<evidence type="ECO:0000313" key="8">
    <source>
        <dbReference type="Proteomes" id="UP000254051"/>
    </source>
</evidence>
<dbReference type="RefSeq" id="WP_109709041.1">
    <property type="nucleotide sequence ID" value="NZ_QGDS01000002.1"/>
</dbReference>
<dbReference type="OrthoDB" id="9805416at2"/>
<dbReference type="Gene3D" id="3.40.50.720">
    <property type="entry name" value="NAD(P)-binding Rossmann-like Domain"/>
    <property type="match status" value="2"/>
</dbReference>
<dbReference type="PANTHER" id="PTHR43761:SF1">
    <property type="entry name" value="D-ISOMER SPECIFIC 2-HYDROXYACID DEHYDROGENASE CATALYTIC DOMAIN-CONTAINING PROTEIN-RELATED"/>
    <property type="match status" value="1"/>
</dbReference>
<evidence type="ECO:0000256" key="1">
    <source>
        <dbReference type="ARBA" id="ARBA00005854"/>
    </source>
</evidence>
<dbReference type="InterPro" id="IPR006140">
    <property type="entry name" value="D-isomer_DH_NAD-bd"/>
</dbReference>
<dbReference type="Pfam" id="PF02826">
    <property type="entry name" value="2-Hacid_dh_C"/>
    <property type="match status" value="1"/>
</dbReference>
<evidence type="ECO:0008006" key="9">
    <source>
        <dbReference type="Google" id="ProtNLM"/>
    </source>
</evidence>
<evidence type="ECO:0000256" key="3">
    <source>
        <dbReference type="ARBA" id="ARBA00023027"/>
    </source>
</evidence>
<dbReference type="EMBL" id="UHJJ01000002">
    <property type="protein sequence ID" value="SUQ13045.1"/>
    <property type="molecule type" value="Genomic_DNA"/>
</dbReference>
<dbReference type="InterPro" id="IPR036291">
    <property type="entry name" value="NAD(P)-bd_dom_sf"/>
</dbReference>
<dbReference type="Proteomes" id="UP000254051">
    <property type="component" value="Unassembled WGS sequence"/>
</dbReference>
<reference evidence="8" key="1">
    <citation type="submission" date="2017-07" db="EMBL/GenBank/DDBJ databases">
        <authorList>
            <person name="Varghese N."/>
            <person name="Submissions S."/>
        </authorList>
    </citation>
    <scope>NUCLEOTIDE SEQUENCE [LARGE SCALE GENOMIC DNA]</scope>
    <source>
        <strain evidence="8">NLAE-zl-C134</strain>
    </source>
</reference>
<keyword evidence="2 4" id="KW-0560">Oxidoreductase</keyword>
<sequence>MKNKFNKIVVLEQIVITKEGMEQLKNYCNELIIYYNTPADENEYIKRIGDADCILVSYPARITREIIESSPNLKYIGMGCSLYDEKYSNIDLQACRDNNVVVLPLKDYGDEGTIEYVVAELLNLLHGLKGNRWKEKVYELNSLKVGIIGLGTIGRMTARALKCFGADIYYYSRTRKPELEKENIKYLPLNELLQKSDAIAISVNRDSLVMDKQSFQEFGNGKIIINTSLGTCYDIEALEEWIKDKSNYYICDNSSTTEKTKHIINNDNVIHNNLHAGHSMQTDMRAAEQTINNIKKYLNGDV</sequence>
<protein>
    <recommendedName>
        <fullName evidence="9">Dihydrofolate reductase</fullName>
    </recommendedName>
</protein>
<dbReference type="InterPro" id="IPR050418">
    <property type="entry name" value="D-iso_2-hydroxyacid_DH_PdxB"/>
</dbReference>
<feature type="domain" description="D-isomer specific 2-hydroxyacid dehydrogenase NAD-binding" evidence="6">
    <location>
        <begin position="129"/>
        <end position="269"/>
    </location>
</feature>